<evidence type="ECO:0000313" key="1">
    <source>
        <dbReference type="EMBL" id="EMM93514.1"/>
    </source>
</evidence>
<sequence length="59" mass="6827">MLICLDNFLGRRLSIIEASRLRWRLGNELSDDDPLFQTFLGIDSETDREMNAIFGILKP</sequence>
<reference evidence="1 2" key="1">
    <citation type="submission" date="2013-01" db="EMBL/GenBank/DDBJ databases">
        <authorList>
            <person name="Harkins D.M."/>
            <person name="Durkin A.S."/>
            <person name="Brinkac L.M."/>
            <person name="Haft D.H."/>
            <person name="Selengut J.D."/>
            <person name="Sanka R."/>
            <person name="DePew J."/>
            <person name="Purushe J."/>
            <person name="Tulsiani S.M."/>
            <person name="Graham G.C."/>
            <person name="Burns M.-A."/>
            <person name="Dohnt M.F."/>
            <person name="Smythe L.D."/>
            <person name="McKay D.B."/>
            <person name="Craig S.B."/>
            <person name="Vinetz J.M."/>
            <person name="Sutton G.G."/>
            <person name="Nierman W.C."/>
            <person name="Fouts D.E."/>
        </authorList>
    </citation>
    <scope>NUCLEOTIDE SEQUENCE [LARGE SCALE GENOMIC DNA]</scope>
    <source>
        <strain evidence="1 2">LT2156</strain>
    </source>
</reference>
<comment type="caution">
    <text evidence="1">The sequence shown here is derived from an EMBL/GenBank/DDBJ whole genome shotgun (WGS) entry which is preliminary data.</text>
</comment>
<organism evidence="1 2">
    <name type="scientific">Leptospira interrogans serovar Zanoni str. LT2156</name>
    <dbReference type="NCBI Taxonomy" id="1001601"/>
    <lineage>
        <taxon>Bacteria</taxon>
        <taxon>Pseudomonadati</taxon>
        <taxon>Spirochaetota</taxon>
        <taxon>Spirochaetia</taxon>
        <taxon>Leptospirales</taxon>
        <taxon>Leptospiraceae</taxon>
        <taxon>Leptospira</taxon>
    </lineage>
</organism>
<gene>
    <name evidence="1" type="ORF">LEP1GSC158_4650</name>
</gene>
<protein>
    <submittedName>
        <fullName evidence="1">Uncharacterized protein</fullName>
    </submittedName>
</protein>
<name>M6HF52_LEPIR</name>
<dbReference type="AlphaFoldDB" id="M6HF52"/>
<dbReference type="EMBL" id="AFMF02000038">
    <property type="protein sequence ID" value="EMM93514.1"/>
    <property type="molecule type" value="Genomic_DNA"/>
</dbReference>
<accession>M6HF52</accession>
<dbReference type="Proteomes" id="UP000012089">
    <property type="component" value="Unassembled WGS sequence"/>
</dbReference>
<proteinExistence type="predicted"/>
<evidence type="ECO:0000313" key="2">
    <source>
        <dbReference type="Proteomes" id="UP000012089"/>
    </source>
</evidence>